<sequence>MSVKFNASKYLISNAYELECIYRAAERFQDEETFGQEVENIFCSVHCRKPKPEEAEELTRFVGDPREFISTPITLRNANHGLAAYIVLNSDSQDRVDTATFRRELYRTLALGEADRHHSRQRYEKVAAWPKTLTLVAQYRRDGVNESEEFQQELVAFLKLAFTSSQDVCVRAVTPSDEEAIPVMASDTNYVLAMAAAVESISRKRNVMVPELRAVISVILDADSKIEHSLECENCSLIRAAKREAWKLLNPLDDDEEPTASAPIPAKKTKSQKRQPKGMTKGAPKRPKDWKDPEPLPKKAK</sequence>
<keyword evidence="2" id="KW-1185">Reference proteome</keyword>
<proteinExistence type="predicted"/>
<reference evidence="1" key="1">
    <citation type="submission" date="2023-04" db="EMBL/GenBank/DDBJ databases">
        <title>A chromosome-level genome assembly of the parasitoid wasp Eretmocerus hayati.</title>
        <authorList>
            <person name="Zhong Y."/>
            <person name="Liu S."/>
            <person name="Liu Y."/>
        </authorList>
    </citation>
    <scope>NUCLEOTIDE SEQUENCE</scope>
    <source>
        <strain evidence="1">ZJU_SS_LIU_2023</strain>
    </source>
</reference>
<protein>
    <submittedName>
        <fullName evidence="1">Uncharacterized protein</fullName>
    </submittedName>
</protein>
<dbReference type="EMBL" id="CM056743">
    <property type="protein sequence ID" value="KAJ8674384.1"/>
    <property type="molecule type" value="Genomic_DNA"/>
</dbReference>
<gene>
    <name evidence="1" type="ORF">QAD02_005646</name>
</gene>
<evidence type="ECO:0000313" key="1">
    <source>
        <dbReference type="EMBL" id="KAJ8674384.1"/>
    </source>
</evidence>
<comment type="caution">
    <text evidence="1">The sequence shown here is derived from an EMBL/GenBank/DDBJ whole genome shotgun (WGS) entry which is preliminary data.</text>
</comment>
<evidence type="ECO:0000313" key="2">
    <source>
        <dbReference type="Proteomes" id="UP001239111"/>
    </source>
</evidence>
<dbReference type="Proteomes" id="UP001239111">
    <property type="component" value="Chromosome 3"/>
</dbReference>
<name>A0ACC2NTG7_9HYME</name>
<organism evidence="1 2">
    <name type="scientific">Eretmocerus hayati</name>
    <dbReference type="NCBI Taxonomy" id="131215"/>
    <lineage>
        <taxon>Eukaryota</taxon>
        <taxon>Metazoa</taxon>
        <taxon>Ecdysozoa</taxon>
        <taxon>Arthropoda</taxon>
        <taxon>Hexapoda</taxon>
        <taxon>Insecta</taxon>
        <taxon>Pterygota</taxon>
        <taxon>Neoptera</taxon>
        <taxon>Endopterygota</taxon>
        <taxon>Hymenoptera</taxon>
        <taxon>Apocrita</taxon>
        <taxon>Proctotrupomorpha</taxon>
        <taxon>Chalcidoidea</taxon>
        <taxon>Aphelinidae</taxon>
        <taxon>Aphelininae</taxon>
        <taxon>Eretmocerus</taxon>
    </lineage>
</organism>
<accession>A0ACC2NTG7</accession>